<dbReference type="Proteomes" id="UP001597229">
    <property type="component" value="Unassembled WGS sequence"/>
</dbReference>
<dbReference type="CDD" id="cd01745">
    <property type="entry name" value="GATase1_2"/>
    <property type="match status" value="1"/>
</dbReference>
<comment type="caution">
    <text evidence="1">The sequence shown here is derived from an EMBL/GenBank/DDBJ whole genome shotgun (WGS) entry which is preliminary data.</text>
</comment>
<dbReference type="InterPro" id="IPR044668">
    <property type="entry name" value="PuuD-like"/>
</dbReference>
<dbReference type="PANTHER" id="PTHR43235">
    <property type="entry name" value="GLUTAMINE AMIDOTRANSFERASE PB2B2.05-RELATED"/>
    <property type="match status" value="1"/>
</dbReference>
<organism evidence="1 2">
    <name type="scientific">Nocardioides ginsengisoli</name>
    <dbReference type="NCBI Taxonomy" id="363868"/>
    <lineage>
        <taxon>Bacteria</taxon>
        <taxon>Bacillati</taxon>
        <taxon>Actinomycetota</taxon>
        <taxon>Actinomycetes</taxon>
        <taxon>Propionibacteriales</taxon>
        <taxon>Nocardioidaceae</taxon>
        <taxon>Nocardioides</taxon>
    </lineage>
</organism>
<dbReference type="PANTHER" id="PTHR43235:SF1">
    <property type="entry name" value="GLUTAMINE AMIDOTRANSFERASE PB2B2.05-RELATED"/>
    <property type="match status" value="1"/>
</dbReference>
<accession>A0ABW3W7S2</accession>
<keyword evidence="2" id="KW-1185">Reference proteome</keyword>
<reference evidence="2" key="1">
    <citation type="journal article" date="2019" name="Int. J. Syst. Evol. Microbiol.">
        <title>The Global Catalogue of Microorganisms (GCM) 10K type strain sequencing project: providing services to taxonomists for standard genome sequencing and annotation.</title>
        <authorList>
            <consortium name="The Broad Institute Genomics Platform"/>
            <consortium name="The Broad Institute Genome Sequencing Center for Infectious Disease"/>
            <person name="Wu L."/>
            <person name="Ma J."/>
        </authorList>
    </citation>
    <scope>NUCLEOTIDE SEQUENCE [LARGE SCALE GENOMIC DNA]</scope>
    <source>
        <strain evidence="2">CCUG 52478</strain>
    </source>
</reference>
<name>A0ABW3W7S2_9ACTN</name>
<proteinExistence type="predicted"/>
<dbReference type="RefSeq" id="WP_367921538.1">
    <property type="nucleotide sequence ID" value="NZ_BAABAC010000043.1"/>
</dbReference>
<dbReference type="Gene3D" id="3.40.50.880">
    <property type="match status" value="1"/>
</dbReference>
<evidence type="ECO:0000313" key="1">
    <source>
        <dbReference type="EMBL" id="MFD1250625.1"/>
    </source>
</evidence>
<keyword evidence="1" id="KW-0378">Hydrolase</keyword>
<sequence>MSRRPLIAVPARFSASASALRFGADVTARALLDAVYAAGGEPLVVHPVAPGAAVDPAEIAERLWYADGVLLPGGGDLAAHWSGQEPHATQYDVDEEQDAFDLAIARHALGAGLPLLAICRGNQVVNVALGGDLIQDLGERTHRHVVHEIEVLPDARLAELIGASPRISCYHHQGIARTGEGLRAVAHSADGVIEAVELEESRGWYVGVQWHPEDTAASDPAQAAVFGALVEAARAHRAGQLASSSSS</sequence>
<dbReference type="PROSITE" id="PS51273">
    <property type="entry name" value="GATASE_TYPE_1"/>
    <property type="match status" value="1"/>
</dbReference>
<dbReference type="SUPFAM" id="SSF52317">
    <property type="entry name" value="Class I glutamine amidotransferase-like"/>
    <property type="match status" value="1"/>
</dbReference>
<evidence type="ECO:0000313" key="2">
    <source>
        <dbReference type="Proteomes" id="UP001597229"/>
    </source>
</evidence>
<dbReference type="Pfam" id="PF07722">
    <property type="entry name" value="Peptidase_C26"/>
    <property type="match status" value="1"/>
</dbReference>
<gene>
    <name evidence="1" type="ORF">ACFQ3F_22730</name>
</gene>
<protein>
    <submittedName>
        <fullName evidence="1">Gamma-glutamyl-gamma-aminobutyrate hydrolase family protein</fullName>
    </submittedName>
</protein>
<dbReference type="InterPro" id="IPR029062">
    <property type="entry name" value="Class_I_gatase-like"/>
</dbReference>
<dbReference type="GO" id="GO:0016787">
    <property type="term" value="F:hydrolase activity"/>
    <property type="evidence" value="ECO:0007669"/>
    <property type="project" value="UniProtKB-KW"/>
</dbReference>
<dbReference type="InterPro" id="IPR011697">
    <property type="entry name" value="Peptidase_C26"/>
</dbReference>
<dbReference type="EMBL" id="JBHTLX010000026">
    <property type="protein sequence ID" value="MFD1250625.1"/>
    <property type="molecule type" value="Genomic_DNA"/>
</dbReference>